<accession>A0ABZ2Y4Z6</accession>
<dbReference type="EMBL" id="CP121687">
    <property type="protein sequence ID" value="WZL69699.1"/>
    <property type="molecule type" value="Genomic_DNA"/>
</dbReference>
<reference evidence="1 2" key="1">
    <citation type="submission" date="2023-03" db="EMBL/GenBank/DDBJ databases">
        <title>Novel Species.</title>
        <authorList>
            <person name="Ma S."/>
        </authorList>
    </citation>
    <scope>NUCLEOTIDE SEQUENCE [LARGE SCALE GENOMIC DNA]</scope>
    <source>
        <strain evidence="1 2">LIND6LT2</strain>
    </source>
</reference>
<evidence type="ECO:0000313" key="1">
    <source>
        <dbReference type="EMBL" id="WZL69699.1"/>
    </source>
</evidence>
<organism evidence="1 2">
    <name type="scientific">Defluviitalea saccharophila</name>
    <dbReference type="NCBI Taxonomy" id="879970"/>
    <lineage>
        <taxon>Bacteria</taxon>
        <taxon>Bacillati</taxon>
        <taxon>Bacillota</taxon>
        <taxon>Clostridia</taxon>
        <taxon>Lachnospirales</taxon>
        <taxon>Defluviitaleaceae</taxon>
        <taxon>Defluviitalea</taxon>
    </lineage>
</organism>
<protein>
    <recommendedName>
        <fullName evidence="3">DUF2493 domain-containing protein</fullName>
    </recommendedName>
</protein>
<evidence type="ECO:0008006" key="3">
    <source>
        <dbReference type="Google" id="ProtNLM"/>
    </source>
</evidence>
<dbReference type="RefSeq" id="WP_341876685.1">
    <property type="nucleotide sequence ID" value="NZ_CP121687.1"/>
</dbReference>
<evidence type="ECO:0000313" key="2">
    <source>
        <dbReference type="Proteomes" id="UP001486565"/>
    </source>
</evidence>
<name>A0ABZ2Y4Z6_9FIRM</name>
<dbReference type="Proteomes" id="UP001486565">
    <property type="component" value="Chromosome"/>
</dbReference>
<sequence length="177" mass="20409">MMKIFIAGPRAISRLNKLVTEKLKSIIDHNYTILVGDANGVDKAVQIFCAQQKYRNVEVYVSQGKARNNIGNWNVNYVQVSKSLKGFDFYAAKDYEMAKDADYGFMIWNGISKGTLNNTINLINMHKKTMLYYTPDKKLYMINSLNGMKEFIDRCEEQTKRVFVELINKNAQLKLNV</sequence>
<keyword evidence="2" id="KW-1185">Reference proteome</keyword>
<gene>
    <name evidence="1" type="ORF">QBE51_13055</name>
</gene>
<proteinExistence type="predicted"/>